<feature type="region of interest" description="Disordered" evidence="5">
    <location>
        <begin position="922"/>
        <end position="948"/>
    </location>
</feature>
<dbReference type="GO" id="GO:0006409">
    <property type="term" value="P:tRNA export from nucleus"/>
    <property type="evidence" value="ECO:0007669"/>
    <property type="project" value="TreeGrafter"/>
</dbReference>
<evidence type="ECO:0008006" key="14">
    <source>
        <dbReference type="Google" id="ProtNLM"/>
    </source>
</evidence>
<feature type="region of interest" description="Disordered" evidence="5">
    <location>
        <begin position="304"/>
        <end position="328"/>
    </location>
</feature>
<keyword evidence="3" id="KW-0694">RNA-binding</keyword>
<dbReference type="Gene3D" id="1.10.1410.10">
    <property type="match status" value="1"/>
</dbReference>
<feature type="domain" description="Nrap protein" evidence="8">
    <location>
        <begin position="605"/>
        <end position="737"/>
    </location>
</feature>
<dbReference type="Proteomes" id="UP000612055">
    <property type="component" value="Unassembled WGS sequence"/>
</dbReference>
<gene>
    <name evidence="12" type="ORF">HYH03_005229</name>
</gene>
<comment type="subcellular location">
    <subcellularLocation>
        <location evidence="1">Nucleus</location>
        <location evidence="1">Nucleolus</location>
    </subcellularLocation>
</comment>
<sequence length="1424" mass="146695">MSPKPAAAGRAPPARPPELDDDDVEASDEELDAMEHDDMSDGDLELGAGEDEEDVEAEEADEGEMDDDEDDDEPAAARLKEAARRQQPAGPGPGSAAASGRSGGLVAEGALMMQVDTSDAAIMQMEADELLAATRASYTKASGVEGVLARLKEALMSIPEHEVSMSIAKGFVEALGQSCEDSLTIKPPSAVTVVGSYAFRGLAQPGATVDVAVQLPTDFLAPKAHLNHRYAARRAVYLLAVAGHLRDVSYSLYGTQRLEALHGDSTRPVLVLQPPKAEGFSLRLLFAPAPTAFALPRLGPDRNGVRAHVKPSKKPASRAAAAAGQEDGAEGGDLTAAAAAKAAEAKAAEALLPTPHYNAGIMEDMLLTAHATRLKAAFASAPRLLDGLLLLKVWARRHGLMPSPAAEAGAGAAGPAAAAAAANAASSAAANAGCLDGCVLSMLVLLLAERNRSAQSMSALQVFRSALGLLADAPAWAKGLALGRQEAAGLGLPANATPPPLSAFKAHHQVVFVDFTGWANVAAHMTRGSLSYAQMLARRTIEILDRPADPDEAFASALLTSAAPGAAFDYQWRVVLPQTGTGSWPWKEGAAVGAEGRWCRDRPLWREQEAEIERLVRQALTDRAKVVRVVPRPLAVGCEPDALEHGLLPLSASAAAGVWVGAVLDPLLACRLVDIGPAADDAAAASRFRNFWGDRAELRRWADGKITETAVWDNTVGPWERHLIPDRILSHLASRHMPAGTAVASASGCLDWALTARNRPPGSDLSSSRAVEAAAEKLGKQLRALEGLALKVIAVQPLSSVARGTAPLPPVPHPLAGGGGAAGLKAAAAGGGGGGLPRCLDPLEVLVTLESSGRWPDDPMAFKKMKAALGLQLGSSLAASYGHYVSASEEAVDVLVDGFAFRLVLYSGRDEAMLTARSNSTAAGTGATASNPAGLPPPPSVASASVGSGVLSPEESPLMLTWHHGLVSYVAGANASYGPAARLAGRWLAAHMMSYHVGPQTVELLMAAAYGGAGGPASPPPGSRLTGFLRFLQLLATWPWHLRPLVVDPARELKEPDRRALRKRFEERRAAGEAPPMYICTPRDRESRHWTSKGPSTAALQRLTLLAARSAALLELLLQPPAADPAAADDAASNSAAAAAAASAAPSGLPAEWAAVFATPATDFDAFVLLRKEALPHADLALVPPSSASASAKARRAASTSASLASAALASLLLPPGGSVRDVLSGSSGPVAGGGPGSNPAAAMDAPASGPDALSAALEDAPAAPPPPKRARAFLRAFPAAVVASRGPAALQKELLIGFDPVARLLRELFAAYGHMATFCVDALGGRAVGVRWAPEAFFPQPLRLNAAHTALPLTLTAPQPAQGQGAEAEGAGKKAGAGGAALTVPNVFAVFGEVRALGVGLVEDVVMPPSSARLRAAARRKAA</sequence>
<dbReference type="Pfam" id="PF17407">
    <property type="entry name" value="Nrap_D6"/>
    <property type="match status" value="1"/>
</dbReference>
<feature type="domain" description="Nrap protein" evidence="6">
    <location>
        <begin position="209"/>
        <end position="378"/>
    </location>
</feature>
<feature type="region of interest" description="Disordered" evidence="5">
    <location>
        <begin position="1224"/>
        <end position="1268"/>
    </location>
</feature>
<evidence type="ECO:0000256" key="2">
    <source>
        <dbReference type="ARBA" id="ARBA00006674"/>
    </source>
</evidence>
<evidence type="ECO:0000259" key="10">
    <source>
        <dbReference type="Pfam" id="PF17406"/>
    </source>
</evidence>
<dbReference type="Pfam" id="PF03813">
    <property type="entry name" value="Nrap"/>
    <property type="match status" value="1"/>
</dbReference>
<evidence type="ECO:0000259" key="9">
    <source>
        <dbReference type="Pfam" id="PF17405"/>
    </source>
</evidence>
<evidence type="ECO:0000313" key="12">
    <source>
        <dbReference type="EMBL" id="KAG2496823.1"/>
    </source>
</evidence>
<feature type="domain" description="Nrap protein" evidence="7">
    <location>
        <begin position="386"/>
        <end position="560"/>
    </location>
</feature>
<feature type="compositionally biased region" description="Acidic residues" evidence="5">
    <location>
        <begin position="19"/>
        <end position="32"/>
    </location>
</feature>
<reference evidence="12" key="1">
    <citation type="journal article" date="2020" name="bioRxiv">
        <title>Comparative genomics of Chlamydomonas.</title>
        <authorList>
            <person name="Craig R.J."/>
            <person name="Hasan A.R."/>
            <person name="Ness R.W."/>
            <person name="Keightley P.D."/>
        </authorList>
    </citation>
    <scope>NUCLEOTIDE SEQUENCE</scope>
    <source>
        <strain evidence="12">CCAP 11/70</strain>
    </source>
</reference>
<feature type="compositionally biased region" description="Low complexity" evidence="5">
    <location>
        <begin position="85"/>
        <end position="100"/>
    </location>
</feature>
<feature type="region of interest" description="Disordered" evidence="5">
    <location>
        <begin position="1"/>
        <end position="102"/>
    </location>
</feature>
<feature type="compositionally biased region" description="Basic residues" evidence="5">
    <location>
        <begin position="305"/>
        <end position="316"/>
    </location>
</feature>
<evidence type="ECO:0000313" key="13">
    <source>
        <dbReference type="Proteomes" id="UP000612055"/>
    </source>
</evidence>
<evidence type="ECO:0000256" key="3">
    <source>
        <dbReference type="ARBA" id="ARBA00022884"/>
    </source>
</evidence>
<dbReference type="Gene3D" id="3.30.70.3030">
    <property type="match status" value="1"/>
</dbReference>
<dbReference type="GO" id="GO:0006364">
    <property type="term" value="P:rRNA processing"/>
    <property type="evidence" value="ECO:0007669"/>
    <property type="project" value="TreeGrafter"/>
</dbReference>
<keyword evidence="4" id="KW-0539">Nucleus</keyword>
<dbReference type="Pfam" id="PF17403">
    <property type="entry name" value="Nrap_D2"/>
    <property type="match status" value="1"/>
</dbReference>
<dbReference type="Pfam" id="PF17406">
    <property type="entry name" value="Nrap_D5"/>
    <property type="match status" value="1"/>
</dbReference>
<dbReference type="GO" id="GO:0003723">
    <property type="term" value="F:RNA binding"/>
    <property type="evidence" value="ECO:0007669"/>
    <property type="project" value="UniProtKB-KW"/>
</dbReference>
<dbReference type="InterPro" id="IPR035369">
    <property type="entry name" value="Nrap_D4"/>
</dbReference>
<evidence type="ECO:0000259" key="8">
    <source>
        <dbReference type="Pfam" id="PF17404"/>
    </source>
</evidence>
<dbReference type="Pfam" id="PF17405">
    <property type="entry name" value="Nrap_D4"/>
    <property type="match status" value="1"/>
</dbReference>
<feature type="compositionally biased region" description="Low complexity" evidence="5">
    <location>
        <begin position="1251"/>
        <end position="1262"/>
    </location>
</feature>
<feature type="compositionally biased region" description="Low complexity" evidence="5">
    <location>
        <begin position="319"/>
        <end position="328"/>
    </location>
</feature>
<evidence type="ECO:0000259" key="7">
    <source>
        <dbReference type="Pfam" id="PF17403"/>
    </source>
</evidence>
<accession>A0A835Y8P3</accession>
<dbReference type="OrthoDB" id="10251401at2759"/>
<feature type="domain" description="Nrap protein" evidence="11">
    <location>
        <begin position="1292"/>
        <end position="1406"/>
    </location>
</feature>
<dbReference type="InterPro" id="IPR035082">
    <property type="entry name" value="Nrap_D1"/>
</dbReference>
<evidence type="ECO:0000259" key="6">
    <source>
        <dbReference type="Pfam" id="PF03813"/>
    </source>
</evidence>
<protein>
    <recommendedName>
        <fullName evidence="14">U3 small nucleolar RNA-associated protein 22</fullName>
    </recommendedName>
</protein>
<evidence type="ECO:0000256" key="5">
    <source>
        <dbReference type="SAM" id="MobiDB-lite"/>
    </source>
</evidence>
<keyword evidence="13" id="KW-1185">Reference proteome</keyword>
<comment type="similarity">
    <text evidence="2">Belongs to the NRAP family.</text>
</comment>
<evidence type="ECO:0000259" key="11">
    <source>
        <dbReference type="Pfam" id="PF17407"/>
    </source>
</evidence>
<evidence type="ECO:0000256" key="4">
    <source>
        <dbReference type="ARBA" id="ARBA00023242"/>
    </source>
</evidence>
<dbReference type="GO" id="GO:0032545">
    <property type="term" value="C:CURI complex"/>
    <property type="evidence" value="ECO:0007669"/>
    <property type="project" value="TreeGrafter"/>
</dbReference>
<dbReference type="InterPro" id="IPR035367">
    <property type="entry name" value="Nrap_D2"/>
</dbReference>
<feature type="compositionally biased region" description="Acidic residues" evidence="5">
    <location>
        <begin position="40"/>
        <end position="74"/>
    </location>
</feature>
<dbReference type="PANTHER" id="PTHR17972">
    <property type="entry name" value="NUCLEOLAR RNA-ASSOCIATED PROTEIN"/>
    <property type="match status" value="1"/>
</dbReference>
<organism evidence="12 13">
    <name type="scientific">Edaphochlamys debaryana</name>
    <dbReference type="NCBI Taxonomy" id="47281"/>
    <lineage>
        <taxon>Eukaryota</taxon>
        <taxon>Viridiplantae</taxon>
        <taxon>Chlorophyta</taxon>
        <taxon>core chlorophytes</taxon>
        <taxon>Chlorophyceae</taxon>
        <taxon>CS clade</taxon>
        <taxon>Chlamydomonadales</taxon>
        <taxon>Chlamydomonadales incertae sedis</taxon>
        <taxon>Edaphochlamys</taxon>
    </lineage>
</organism>
<feature type="domain" description="Nrap protein" evidence="10">
    <location>
        <begin position="976"/>
        <end position="1116"/>
    </location>
</feature>
<dbReference type="InterPro" id="IPR035368">
    <property type="entry name" value="Nrap_D3"/>
</dbReference>
<feature type="compositionally biased region" description="Low complexity" evidence="5">
    <location>
        <begin position="1"/>
        <end position="12"/>
    </location>
</feature>
<dbReference type="EMBL" id="JAEHOE010000017">
    <property type="protein sequence ID" value="KAG2496823.1"/>
    <property type="molecule type" value="Genomic_DNA"/>
</dbReference>
<feature type="compositionally biased region" description="Low complexity" evidence="5">
    <location>
        <begin position="922"/>
        <end position="933"/>
    </location>
</feature>
<name>A0A835Y8P3_9CHLO</name>
<proteinExistence type="inferred from homology"/>
<dbReference type="PANTHER" id="PTHR17972:SF0">
    <property type="entry name" value="NUCLEOLAR PROTEIN 6"/>
    <property type="match status" value="1"/>
</dbReference>
<evidence type="ECO:0000256" key="1">
    <source>
        <dbReference type="ARBA" id="ARBA00004604"/>
    </source>
</evidence>
<dbReference type="InterPro" id="IPR035371">
    <property type="entry name" value="Nrap_D6"/>
</dbReference>
<feature type="domain" description="Nrap protein" evidence="9">
    <location>
        <begin position="759"/>
        <end position="919"/>
    </location>
</feature>
<dbReference type="GO" id="GO:0032040">
    <property type="term" value="C:small-subunit processome"/>
    <property type="evidence" value="ECO:0007669"/>
    <property type="project" value="TreeGrafter"/>
</dbReference>
<dbReference type="GO" id="GO:0034456">
    <property type="term" value="C:UTP-C complex"/>
    <property type="evidence" value="ECO:0007669"/>
    <property type="project" value="TreeGrafter"/>
</dbReference>
<comment type="caution">
    <text evidence="12">The sequence shown here is derived from an EMBL/GenBank/DDBJ whole genome shotgun (WGS) entry which is preliminary data.</text>
</comment>
<dbReference type="InterPro" id="IPR005554">
    <property type="entry name" value="NOL6/Upt22"/>
</dbReference>
<dbReference type="Pfam" id="PF17404">
    <property type="entry name" value="Nrap_D3"/>
    <property type="match status" value="1"/>
</dbReference>
<dbReference type="InterPro" id="IPR035370">
    <property type="entry name" value="Nrap_D5"/>
</dbReference>